<gene>
    <name evidence="2" type="ORF">P3TCK_10508</name>
</gene>
<dbReference type="AlphaFoldDB" id="Q1Z6P0"/>
<dbReference type="EMBL" id="AAPH01000006">
    <property type="protein sequence ID" value="EAS44107.1"/>
    <property type="molecule type" value="Genomic_DNA"/>
</dbReference>
<comment type="caution">
    <text evidence="2">The sequence shown here is derived from an EMBL/GenBank/DDBJ whole genome shotgun (WGS) entry which is preliminary data.</text>
</comment>
<dbReference type="HOGENOM" id="CLU_2992738_0_0_6"/>
<name>Q1Z6P0_9GAMM</name>
<feature type="region of interest" description="Disordered" evidence="1">
    <location>
        <begin position="1"/>
        <end position="37"/>
    </location>
</feature>
<dbReference type="Proteomes" id="UP000003789">
    <property type="component" value="Unassembled WGS sequence"/>
</dbReference>
<organism evidence="2 3">
    <name type="scientific">Photobacterium profundum 3TCK</name>
    <dbReference type="NCBI Taxonomy" id="314280"/>
    <lineage>
        <taxon>Bacteria</taxon>
        <taxon>Pseudomonadati</taxon>
        <taxon>Pseudomonadota</taxon>
        <taxon>Gammaproteobacteria</taxon>
        <taxon>Vibrionales</taxon>
        <taxon>Vibrionaceae</taxon>
        <taxon>Photobacterium</taxon>
    </lineage>
</organism>
<accession>Q1Z6P0</accession>
<protein>
    <submittedName>
        <fullName evidence="2">Uncharacterized protein</fullName>
    </submittedName>
</protein>
<evidence type="ECO:0000313" key="3">
    <source>
        <dbReference type="Proteomes" id="UP000003789"/>
    </source>
</evidence>
<proteinExistence type="predicted"/>
<reference evidence="2 3" key="1">
    <citation type="submission" date="2006-03" db="EMBL/GenBank/DDBJ databases">
        <authorList>
            <person name="Bartlett D.H."/>
            <person name="Valle G."/>
            <person name="Lauro F.M."/>
            <person name="Vezzi A."/>
            <person name="Simonato F."/>
            <person name="Eloe E."/>
            <person name="Vitulo N."/>
            <person name="Stratton T.K."/>
            <person name="D'angelo M."/>
            <person name="Ferriera S."/>
            <person name="Johnson J."/>
            <person name="Kravitz S."/>
            <person name="Beeson K."/>
            <person name="Sutton G."/>
            <person name="Rogers Y."/>
            <person name="Friedman R."/>
            <person name="Frazier M."/>
            <person name="Venter J.C."/>
        </authorList>
    </citation>
    <scope>NUCLEOTIDE SEQUENCE [LARGE SCALE GENOMIC DNA]</scope>
    <source>
        <strain evidence="2 3">3TCK</strain>
    </source>
</reference>
<evidence type="ECO:0000313" key="2">
    <source>
        <dbReference type="EMBL" id="EAS44107.1"/>
    </source>
</evidence>
<sequence>MKPTPQANDLAINAKPKKKPATKINKETPPDKKTKVSARNRIEEIKAQQEWEKEWGI</sequence>
<evidence type="ECO:0000256" key="1">
    <source>
        <dbReference type="SAM" id="MobiDB-lite"/>
    </source>
</evidence>
<feature type="compositionally biased region" description="Basic and acidic residues" evidence="1">
    <location>
        <begin position="24"/>
        <end position="37"/>
    </location>
</feature>